<feature type="transmembrane region" description="Helical" evidence="6">
    <location>
        <begin position="20"/>
        <end position="43"/>
    </location>
</feature>
<dbReference type="Proteomes" id="UP000176444">
    <property type="component" value="Unassembled WGS sequence"/>
</dbReference>
<feature type="domain" description="Thioredoxin" evidence="7">
    <location>
        <begin position="147"/>
        <end position="266"/>
    </location>
</feature>
<gene>
    <name evidence="8" type="ORF">A2713_02270</name>
</gene>
<dbReference type="InterPro" id="IPR001853">
    <property type="entry name" value="DSBA-like_thioredoxin_dom"/>
</dbReference>
<keyword evidence="6" id="KW-1133">Transmembrane helix</keyword>
<sequence length="266" mass="29019">MSEKEEEKESKYSPKSVVTTPVAIIIAGVIIAASVIATNAGLFGPKAPKTAESTGYKLQEYVNIAKEVGIKEKDFKACLDTYDKSEIEKDLQDGQAIGVQGTPSFFIGRSSADGKIKGVWLAGAYPFEFFQSTIDGILQNDDQKILTKLGEADPSQPAPTSIDAISREVSVDDDPILGDANAPLTIVEFSDYECPFCQRAFTQTYPSIKSNYIDSGQVKLVFRDFPLTNIHPKAMDMAVAANCAKSLGGDSKYFEYHDKLFSIVRQ</sequence>
<dbReference type="InterPro" id="IPR013766">
    <property type="entry name" value="Thioredoxin_domain"/>
</dbReference>
<evidence type="ECO:0000256" key="5">
    <source>
        <dbReference type="ARBA" id="ARBA00023284"/>
    </source>
</evidence>
<dbReference type="Pfam" id="PF01323">
    <property type="entry name" value="DSBA"/>
    <property type="match status" value="1"/>
</dbReference>
<organism evidence="8 9">
    <name type="scientific">candidate division WWE3 bacterium RIFCSPHIGHO2_01_FULL_35_17</name>
    <dbReference type="NCBI Taxonomy" id="1802614"/>
    <lineage>
        <taxon>Bacteria</taxon>
        <taxon>Katanobacteria</taxon>
    </lineage>
</organism>
<evidence type="ECO:0000256" key="4">
    <source>
        <dbReference type="ARBA" id="ARBA00023157"/>
    </source>
</evidence>
<accession>A0A1F4UNW9</accession>
<dbReference type="SUPFAM" id="SSF52833">
    <property type="entry name" value="Thioredoxin-like"/>
    <property type="match status" value="2"/>
</dbReference>
<keyword evidence="2" id="KW-0732">Signal</keyword>
<dbReference type="EMBL" id="MEUX01000032">
    <property type="protein sequence ID" value="OGC46681.1"/>
    <property type="molecule type" value="Genomic_DNA"/>
</dbReference>
<keyword evidence="6" id="KW-0472">Membrane</keyword>
<dbReference type="Pfam" id="PF13462">
    <property type="entry name" value="Thioredoxin_4"/>
    <property type="match status" value="1"/>
</dbReference>
<evidence type="ECO:0000313" key="8">
    <source>
        <dbReference type="EMBL" id="OGC46681.1"/>
    </source>
</evidence>
<evidence type="ECO:0000259" key="7">
    <source>
        <dbReference type="PROSITE" id="PS51352"/>
    </source>
</evidence>
<evidence type="ECO:0000256" key="1">
    <source>
        <dbReference type="ARBA" id="ARBA00005791"/>
    </source>
</evidence>
<evidence type="ECO:0000256" key="6">
    <source>
        <dbReference type="SAM" id="Phobius"/>
    </source>
</evidence>
<dbReference type="AlphaFoldDB" id="A0A1F4UNW9"/>
<evidence type="ECO:0000256" key="3">
    <source>
        <dbReference type="ARBA" id="ARBA00023002"/>
    </source>
</evidence>
<reference evidence="8 9" key="1">
    <citation type="journal article" date="2016" name="Nat. Commun.">
        <title>Thousands of microbial genomes shed light on interconnected biogeochemical processes in an aquifer system.</title>
        <authorList>
            <person name="Anantharaman K."/>
            <person name="Brown C.T."/>
            <person name="Hug L.A."/>
            <person name="Sharon I."/>
            <person name="Castelle C.J."/>
            <person name="Probst A.J."/>
            <person name="Thomas B.C."/>
            <person name="Singh A."/>
            <person name="Wilkins M.J."/>
            <person name="Karaoz U."/>
            <person name="Brodie E.L."/>
            <person name="Williams K.H."/>
            <person name="Hubbard S.S."/>
            <person name="Banfield J.F."/>
        </authorList>
    </citation>
    <scope>NUCLEOTIDE SEQUENCE [LARGE SCALE GENOMIC DNA]</scope>
</reference>
<keyword evidence="4" id="KW-1015">Disulfide bond</keyword>
<dbReference type="PANTHER" id="PTHR13887">
    <property type="entry name" value="GLUTATHIONE S-TRANSFERASE KAPPA"/>
    <property type="match status" value="1"/>
</dbReference>
<dbReference type="Gene3D" id="3.40.30.10">
    <property type="entry name" value="Glutaredoxin"/>
    <property type="match status" value="2"/>
</dbReference>
<dbReference type="GO" id="GO:0016491">
    <property type="term" value="F:oxidoreductase activity"/>
    <property type="evidence" value="ECO:0007669"/>
    <property type="project" value="UniProtKB-KW"/>
</dbReference>
<dbReference type="InterPro" id="IPR036249">
    <property type="entry name" value="Thioredoxin-like_sf"/>
</dbReference>
<protein>
    <recommendedName>
        <fullName evidence="7">Thioredoxin domain-containing protein</fullName>
    </recommendedName>
</protein>
<keyword evidence="3" id="KW-0560">Oxidoreductase</keyword>
<name>A0A1F4UNW9_UNCKA</name>
<keyword evidence="5" id="KW-0676">Redox-active center</keyword>
<evidence type="ECO:0000313" key="9">
    <source>
        <dbReference type="Proteomes" id="UP000176444"/>
    </source>
</evidence>
<comment type="caution">
    <text evidence="8">The sequence shown here is derived from an EMBL/GenBank/DDBJ whole genome shotgun (WGS) entry which is preliminary data.</text>
</comment>
<dbReference type="PANTHER" id="PTHR13887:SF14">
    <property type="entry name" value="DISULFIDE BOND FORMATION PROTEIN D"/>
    <property type="match status" value="1"/>
</dbReference>
<dbReference type="PROSITE" id="PS51352">
    <property type="entry name" value="THIOREDOXIN_2"/>
    <property type="match status" value="1"/>
</dbReference>
<evidence type="ECO:0000256" key="2">
    <source>
        <dbReference type="ARBA" id="ARBA00022729"/>
    </source>
</evidence>
<comment type="similarity">
    <text evidence="1">Belongs to the thioredoxin family. DsbA subfamily.</text>
</comment>
<keyword evidence="6" id="KW-0812">Transmembrane</keyword>
<dbReference type="InterPro" id="IPR012336">
    <property type="entry name" value="Thioredoxin-like_fold"/>
</dbReference>
<proteinExistence type="inferred from homology"/>